<feature type="region of interest" description="Disordered" evidence="1">
    <location>
        <begin position="56"/>
        <end position="78"/>
    </location>
</feature>
<dbReference type="Proteomes" id="UP001605036">
    <property type="component" value="Unassembled WGS sequence"/>
</dbReference>
<name>A0ABD1XHF8_9MARC</name>
<comment type="caution">
    <text evidence="2">The sequence shown here is derived from an EMBL/GenBank/DDBJ whole genome shotgun (WGS) entry which is preliminary data.</text>
</comment>
<dbReference type="EMBL" id="JBHFFA010000008">
    <property type="protein sequence ID" value="KAL2608376.1"/>
    <property type="molecule type" value="Genomic_DNA"/>
</dbReference>
<keyword evidence="3" id="KW-1185">Reference proteome</keyword>
<organism evidence="2 3">
    <name type="scientific">Riccia fluitans</name>
    <dbReference type="NCBI Taxonomy" id="41844"/>
    <lineage>
        <taxon>Eukaryota</taxon>
        <taxon>Viridiplantae</taxon>
        <taxon>Streptophyta</taxon>
        <taxon>Embryophyta</taxon>
        <taxon>Marchantiophyta</taxon>
        <taxon>Marchantiopsida</taxon>
        <taxon>Marchantiidae</taxon>
        <taxon>Marchantiales</taxon>
        <taxon>Ricciaceae</taxon>
        <taxon>Riccia</taxon>
    </lineage>
</organism>
<evidence type="ECO:0000313" key="3">
    <source>
        <dbReference type="Proteomes" id="UP001605036"/>
    </source>
</evidence>
<sequence length="279" mass="31361">MDGKAIDMVGSSQGSQPPREMPNIIEADVDIVVDEVMLAKPQNDKSEGRCSISLPSIEEPTMEEAPTPQQPSTNENHVEPEGVDQMLFSWAALGIPYDIKSLQDVFQYYTNKQWIDGKFNVALYCNDQFFKDNWRTWKIGAIGGEEKLGKKKSEAQKSFLFYGGFGKEGIKIDWSTATIPKHHAAKAEKEKLMMVKEGNPKWKLEIGDIDKSIERSPKRVKQLGNNIPNLVTPPIDNVRDSLVSTPSPLYNIHPTGLTAPWGAQAEHYGKRKWKSNGWM</sequence>
<accession>A0ABD1XHF8</accession>
<evidence type="ECO:0000256" key="1">
    <source>
        <dbReference type="SAM" id="MobiDB-lite"/>
    </source>
</evidence>
<dbReference type="AlphaFoldDB" id="A0ABD1XHF8"/>
<protein>
    <submittedName>
        <fullName evidence="2">Uncharacterized protein</fullName>
    </submittedName>
</protein>
<evidence type="ECO:0000313" key="2">
    <source>
        <dbReference type="EMBL" id="KAL2608376.1"/>
    </source>
</evidence>
<gene>
    <name evidence="2" type="ORF">R1flu_026949</name>
</gene>
<proteinExistence type="predicted"/>
<feature type="region of interest" description="Disordered" evidence="1">
    <location>
        <begin position="1"/>
        <end position="22"/>
    </location>
</feature>
<reference evidence="2 3" key="1">
    <citation type="submission" date="2024-09" db="EMBL/GenBank/DDBJ databases">
        <title>Chromosome-scale assembly of Riccia fluitans.</title>
        <authorList>
            <person name="Paukszto L."/>
            <person name="Sawicki J."/>
            <person name="Karawczyk K."/>
            <person name="Piernik-Szablinska J."/>
            <person name="Szczecinska M."/>
            <person name="Mazdziarz M."/>
        </authorList>
    </citation>
    <scope>NUCLEOTIDE SEQUENCE [LARGE SCALE GENOMIC DNA]</scope>
    <source>
        <strain evidence="2">Rf_01</strain>
        <tissue evidence="2">Aerial parts of the thallus</tissue>
    </source>
</reference>